<feature type="compositionally biased region" description="Basic residues" evidence="1">
    <location>
        <begin position="60"/>
        <end position="71"/>
    </location>
</feature>
<proteinExistence type="predicted"/>
<evidence type="ECO:0000313" key="2">
    <source>
        <dbReference type="EMBL" id="MBB5792267.1"/>
    </source>
</evidence>
<evidence type="ECO:0000313" key="3">
    <source>
        <dbReference type="Proteomes" id="UP000590647"/>
    </source>
</evidence>
<reference evidence="2 3" key="1">
    <citation type="submission" date="2020-08" db="EMBL/GenBank/DDBJ databases">
        <title>Sequencing the genomes of 1000 actinobacteria strains.</title>
        <authorList>
            <person name="Klenk H.-P."/>
        </authorList>
    </citation>
    <scope>NUCLEOTIDE SEQUENCE [LARGE SCALE GENOMIC DNA]</scope>
    <source>
        <strain evidence="2 3">DSM 40084</strain>
    </source>
</reference>
<keyword evidence="3" id="KW-1185">Reference proteome</keyword>
<accession>A0A7W9LQH6</accession>
<gene>
    <name evidence="2" type="ORF">HDA41_000231</name>
</gene>
<dbReference type="EMBL" id="JACHNE010000001">
    <property type="protein sequence ID" value="MBB5792267.1"/>
    <property type="molecule type" value="Genomic_DNA"/>
</dbReference>
<protein>
    <submittedName>
        <fullName evidence="2">Uncharacterized protein</fullName>
    </submittedName>
</protein>
<dbReference type="AlphaFoldDB" id="A0A7W9LQH6"/>
<evidence type="ECO:0000256" key="1">
    <source>
        <dbReference type="SAM" id="MobiDB-lite"/>
    </source>
</evidence>
<organism evidence="2 3">
    <name type="scientific">Streptomyces caelestis</name>
    <dbReference type="NCBI Taxonomy" id="36816"/>
    <lineage>
        <taxon>Bacteria</taxon>
        <taxon>Bacillati</taxon>
        <taxon>Actinomycetota</taxon>
        <taxon>Actinomycetes</taxon>
        <taxon>Kitasatosporales</taxon>
        <taxon>Streptomycetaceae</taxon>
        <taxon>Streptomyces</taxon>
    </lineage>
</organism>
<dbReference type="Proteomes" id="UP000590647">
    <property type="component" value="Unassembled WGS sequence"/>
</dbReference>
<dbReference type="RefSeq" id="WP_230299770.1">
    <property type="nucleotide sequence ID" value="NZ_JACHNE010000001.1"/>
</dbReference>
<feature type="region of interest" description="Disordered" evidence="1">
    <location>
        <begin position="55"/>
        <end position="87"/>
    </location>
</feature>
<comment type="caution">
    <text evidence="2">The sequence shown here is derived from an EMBL/GenBank/DDBJ whole genome shotgun (WGS) entry which is preliminary data.</text>
</comment>
<name>A0A7W9LQH6_9ACTN</name>
<sequence>MIHDSAVREGERPVTEIVAGLRWSVGSRRLAPTTSPREPFLDLLVHGQDIAPRSAGRARCPCRRPRRRRRRMDQALSAPPRGGLWGAERAGETWTGVTTPGGIFRLSSGPLTPSRHMSDEVERHNGLVGAADGAVTVMTGSASGRARPVPPDAGPPCVSGRATWDRCCMRNVITGDDGPWSWAASVDGAEGRSRGTALHPRTVSRAFGDAICRALDAAGRCP</sequence>